<evidence type="ECO:0000313" key="3">
    <source>
        <dbReference type="Proteomes" id="UP001254165"/>
    </source>
</evidence>
<dbReference type="InterPro" id="IPR050508">
    <property type="entry name" value="Methyltransf_Superfamily"/>
</dbReference>
<name>A0ABU3NPG1_9CHLR</name>
<feature type="domain" description="Methyltransferase type 11" evidence="1">
    <location>
        <begin position="54"/>
        <end position="140"/>
    </location>
</feature>
<dbReference type="Gene3D" id="3.40.50.150">
    <property type="entry name" value="Vaccinia Virus protein VP39"/>
    <property type="match status" value="1"/>
</dbReference>
<protein>
    <submittedName>
        <fullName evidence="2">Methyltransferase domain-containing protein</fullName>
    </submittedName>
</protein>
<dbReference type="Pfam" id="PF08241">
    <property type="entry name" value="Methyltransf_11"/>
    <property type="match status" value="1"/>
</dbReference>
<dbReference type="InterPro" id="IPR029063">
    <property type="entry name" value="SAM-dependent_MTases_sf"/>
</dbReference>
<dbReference type="Proteomes" id="UP001254165">
    <property type="component" value="Unassembled WGS sequence"/>
</dbReference>
<keyword evidence="3" id="KW-1185">Reference proteome</keyword>
<keyword evidence="2" id="KW-0808">Transferase</keyword>
<dbReference type="RefSeq" id="WP_315624730.1">
    <property type="nucleotide sequence ID" value="NZ_JAUHMF010000001.1"/>
</dbReference>
<organism evidence="2 3">
    <name type="scientific">Thermanaerothrix solaris</name>
    <dbReference type="NCBI Taxonomy" id="3058434"/>
    <lineage>
        <taxon>Bacteria</taxon>
        <taxon>Bacillati</taxon>
        <taxon>Chloroflexota</taxon>
        <taxon>Anaerolineae</taxon>
        <taxon>Anaerolineales</taxon>
        <taxon>Anaerolineaceae</taxon>
        <taxon>Thermanaerothrix</taxon>
    </lineage>
</organism>
<proteinExistence type="predicted"/>
<dbReference type="GO" id="GO:0032259">
    <property type="term" value="P:methylation"/>
    <property type="evidence" value="ECO:0007669"/>
    <property type="project" value="UniProtKB-KW"/>
</dbReference>
<gene>
    <name evidence="2" type="ORF">QYE77_07355</name>
</gene>
<dbReference type="PANTHER" id="PTHR42912">
    <property type="entry name" value="METHYLTRANSFERASE"/>
    <property type="match status" value="1"/>
</dbReference>
<sequence>MNHPSPSSSPRFDPDKAALRGAPSYVWRAGQERRLQMILAAAQGRERGRVFVDGCGVGQYLVRLAETAALAVGLDIEWERTREAYARHPRVVCGAGEHVPFASASFDLVLSHEVLEHVADDRQTLAEIARVLAPGGRLVLFCPNRGYPFETHGIYWRGRYYFGNIPLVNYLPRRWRDRLAPHVRVYTARDLARLLEGLPLRVVQRTVIFGAYDNIIARFPRLGKFLRAFLQGLEKTPLRVFGLSHVWVLEKTAA</sequence>
<dbReference type="InterPro" id="IPR013216">
    <property type="entry name" value="Methyltransf_11"/>
</dbReference>
<reference evidence="2 3" key="1">
    <citation type="submission" date="2023-07" db="EMBL/GenBank/DDBJ databases">
        <title>Novel species of Thermanaerothrix with wide hydrolytic capabilities.</title>
        <authorList>
            <person name="Zayulina K.S."/>
            <person name="Podosokorskaya O.A."/>
            <person name="Elcheninov A.G."/>
        </authorList>
    </citation>
    <scope>NUCLEOTIDE SEQUENCE [LARGE SCALE GENOMIC DNA]</scope>
    <source>
        <strain evidence="2 3">4228-RoL</strain>
    </source>
</reference>
<comment type="caution">
    <text evidence="2">The sequence shown here is derived from an EMBL/GenBank/DDBJ whole genome shotgun (WGS) entry which is preliminary data.</text>
</comment>
<dbReference type="SUPFAM" id="SSF53335">
    <property type="entry name" value="S-adenosyl-L-methionine-dependent methyltransferases"/>
    <property type="match status" value="1"/>
</dbReference>
<dbReference type="GO" id="GO:0008168">
    <property type="term" value="F:methyltransferase activity"/>
    <property type="evidence" value="ECO:0007669"/>
    <property type="project" value="UniProtKB-KW"/>
</dbReference>
<dbReference type="CDD" id="cd02440">
    <property type="entry name" value="AdoMet_MTases"/>
    <property type="match status" value="1"/>
</dbReference>
<evidence type="ECO:0000259" key="1">
    <source>
        <dbReference type="Pfam" id="PF08241"/>
    </source>
</evidence>
<evidence type="ECO:0000313" key="2">
    <source>
        <dbReference type="EMBL" id="MDT8898083.1"/>
    </source>
</evidence>
<accession>A0ABU3NPG1</accession>
<dbReference type="EMBL" id="JAUHMF010000001">
    <property type="protein sequence ID" value="MDT8898083.1"/>
    <property type="molecule type" value="Genomic_DNA"/>
</dbReference>
<keyword evidence="2" id="KW-0489">Methyltransferase</keyword>